<dbReference type="InterPro" id="IPR044603">
    <property type="entry name" value="SAG101-like"/>
</dbReference>
<feature type="domain" description="Fungal lipase-type" evidence="7">
    <location>
        <begin position="107"/>
        <end position="201"/>
    </location>
</feature>
<dbReference type="Gene3D" id="3.40.50.1820">
    <property type="entry name" value="alpha/beta hydrolase"/>
    <property type="match status" value="1"/>
</dbReference>
<dbReference type="AlphaFoldDB" id="A0AAN9I8P8"/>
<accession>A0AAN9I8P8</accession>
<dbReference type="InterPro" id="IPR041266">
    <property type="entry name" value="EDS1_EP"/>
</dbReference>
<dbReference type="GO" id="GO:0052689">
    <property type="term" value="F:carboxylic ester hydrolase activity"/>
    <property type="evidence" value="ECO:0007669"/>
    <property type="project" value="InterPro"/>
</dbReference>
<comment type="subcellular location">
    <subcellularLocation>
        <location evidence="2">Cytoplasm</location>
    </subcellularLocation>
    <subcellularLocation>
        <location evidence="1">Nucleus</location>
    </subcellularLocation>
</comment>
<keyword evidence="6" id="KW-0539">Nucleus</keyword>
<evidence type="ECO:0000259" key="7">
    <source>
        <dbReference type="Pfam" id="PF01764"/>
    </source>
</evidence>
<dbReference type="GO" id="GO:0006952">
    <property type="term" value="P:defense response"/>
    <property type="evidence" value="ECO:0007669"/>
    <property type="project" value="UniProtKB-KW"/>
</dbReference>
<protein>
    <recommendedName>
        <fullName evidence="11">Senescence-associated carboxylesterase 101</fullName>
    </recommendedName>
</protein>
<dbReference type="InterPro" id="IPR002921">
    <property type="entry name" value="Fungal_lipase-type"/>
</dbReference>
<reference evidence="9 10" key="1">
    <citation type="submission" date="2024-01" db="EMBL/GenBank/DDBJ databases">
        <title>The genomes of 5 underutilized Papilionoideae crops provide insights into root nodulation and disease resistance.</title>
        <authorList>
            <person name="Yuan L."/>
        </authorList>
    </citation>
    <scope>NUCLEOTIDE SEQUENCE [LARGE SCALE GENOMIC DNA]</scope>
    <source>
        <strain evidence="9">LY-2023</strain>
        <tissue evidence="9">Leaf</tissue>
    </source>
</reference>
<dbReference type="Pfam" id="PF01764">
    <property type="entry name" value="Lipase_3"/>
    <property type="match status" value="1"/>
</dbReference>
<evidence type="ECO:0000256" key="4">
    <source>
        <dbReference type="ARBA" id="ARBA00022801"/>
    </source>
</evidence>
<evidence type="ECO:0000256" key="2">
    <source>
        <dbReference type="ARBA" id="ARBA00004496"/>
    </source>
</evidence>
<evidence type="ECO:0000313" key="10">
    <source>
        <dbReference type="Proteomes" id="UP001359559"/>
    </source>
</evidence>
<evidence type="ECO:0008006" key="11">
    <source>
        <dbReference type="Google" id="ProtNLM"/>
    </source>
</evidence>
<dbReference type="PANTHER" id="PTHR46898">
    <property type="entry name" value="SENESCENCE-ASSOCIATED CARBOXYLESTERASE 101"/>
    <property type="match status" value="1"/>
</dbReference>
<dbReference type="SUPFAM" id="SSF53474">
    <property type="entry name" value="alpha/beta-Hydrolases"/>
    <property type="match status" value="1"/>
</dbReference>
<dbReference type="InterPro" id="IPR029058">
    <property type="entry name" value="AB_hydrolase_fold"/>
</dbReference>
<keyword evidence="5" id="KW-0611">Plant defense</keyword>
<evidence type="ECO:0000313" key="9">
    <source>
        <dbReference type="EMBL" id="KAK7271703.1"/>
    </source>
</evidence>
<keyword evidence="3" id="KW-0963">Cytoplasm</keyword>
<organism evidence="9 10">
    <name type="scientific">Clitoria ternatea</name>
    <name type="common">Butterfly pea</name>
    <dbReference type="NCBI Taxonomy" id="43366"/>
    <lineage>
        <taxon>Eukaryota</taxon>
        <taxon>Viridiplantae</taxon>
        <taxon>Streptophyta</taxon>
        <taxon>Embryophyta</taxon>
        <taxon>Tracheophyta</taxon>
        <taxon>Spermatophyta</taxon>
        <taxon>Magnoliopsida</taxon>
        <taxon>eudicotyledons</taxon>
        <taxon>Gunneridae</taxon>
        <taxon>Pentapetalae</taxon>
        <taxon>rosids</taxon>
        <taxon>fabids</taxon>
        <taxon>Fabales</taxon>
        <taxon>Fabaceae</taxon>
        <taxon>Papilionoideae</taxon>
        <taxon>50 kb inversion clade</taxon>
        <taxon>NPAAA clade</taxon>
        <taxon>indigoferoid/millettioid clade</taxon>
        <taxon>Phaseoleae</taxon>
        <taxon>Clitoria</taxon>
    </lineage>
</organism>
<evidence type="ECO:0000256" key="5">
    <source>
        <dbReference type="ARBA" id="ARBA00022821"/>
    </source>
</evidence>
<evidence type="ECO:0000259" key="8">
    <source>
        <dbReference type="Pfam" id="PF18117"/>
    </source>
</evidence>
<dbReference type="PANTHER" id="PTHR46898:SF3">
    <property type="entry name" value="FUNGAL LIPASE-LIKE DOMAIN-CONTAINING PROTEIN"/>
    <property type="match status" value="1"/>
</dbReference>
<name>A0AAN9I8P8_CLITE</name>
<gene>
    <name evidence="9" type="ORF">RJT34_27819</name>
</gene>
<sequence>MTQSQLFSSGFSLSPLLICSGILSRPWRVISSRVEGITTHEGKGLTWKVYPEPDSDLTILAFEVKPDVKLEDGLVSSSDLKEKNFHHFDFLCAKKIPTFKVNTSAISLFYENREGLDQLKSEISSSARLIVTGHALGGSIATLFTLLLLNGIGAGKKRPLCITFGSPLIGDKNLQQAISRSSTWSSSFLHVVSNKDPLPKALHPDTSAYMPFGMFLFCSDSNFTCFENPDSILKILKGSIHDQNQESQATDYGNLVEILSRRAIYKDSTARPEDLNQSSALRACITSQLWALGLTPNVQRSQQKNIEINTFVTEMERLENKFIIHKMEKFDPSKKLNTLKIDMAKLEWYKKNSKNRHVGYYDSYRKMDSQSDQDVILFQKNLANYWKDMVEEAEMKPQKEGAAFRTRWLYAGTNYRRMVEPLTIADYYRDGHRDYVKKGRSRHYEVLEEWLNEARKDKDDSNSTPKKNVELILTIDSCFWAHVEEALICCQQLEGGQSSEATDKLLKFEDYVYGLLKKYEVSPEIFLKDSSYMAWWNQYKAIKGTTGNAALATFMSSPKHYDQYTEGLYNFP</sequence>
<feature type="domain" description="EDS1 EP" evidence="8">
    <location>
        <begin position="344"/>
        <end position="553"/>
    </location>
</feature>
<dbReference type="GO" id="GO:0006629">
    <property type="term" value="P:lipid metabolic process"/>
    <property type="evidence" value="ECO:0007669"/>
    <property type="project" value="InterPro"/>
</dbReference>
<keyword evidence="10" id="KW-1185">Reference proteome</keyword>
<evidence type="ECO:0000256" key="6">
    <source>
        <dbReference type="ARBA" id="ARBA00023242"/>
    </source>
</evidence>
<keyword evidence="4" id="KW-0378">Hydrolase</keyword>
<proteinExistence type="predicted"/>
<dbReference type="GO" id="GO:0005737">
    <property type="term" value="C:cytoplasm"/>
    <property type="evidence" value="ECO:0007669"/>
    <property type="project" value="UniProtKB-SubCell"/>
</dbReference>
<dbReference type="Proteomes" id="UP001359559">
    <property type="component" value="Unassembled WGS sequence"/>
</dbReference>
<dbReference type="Pfam" id="PF18117">
    <property type="entry name" value="EDS1_EP"/>
    <property type="match status" value="1"/>
</dbReference>
<dbReference type="GO" id="GO:0005634">
    <property type="term" value="C:nucleus"/>
    <property type="evidence" value="ECO:0007669"/>
    <property type="project" value="UniProtKB-SubCell"/>
</dbReference>
<evidence type="ECO:0000256" key="3">
    <source>
        <dbReference type="ARBA" id="ARBA00022490"/>
    </source>
</evidence>
<comment type="caution">
    <text evidence="9">The sequence shown here is derived from an EMBL/GenBank/DDBJ whole genome shotgun (WGS) entry which is preliminary data.</text>
</comment>
<evidence type="ECO:0000256" key="1">
    <source>
        <dbReference type="ARBA" id="ARBA00004123"/>
    </source>
</evidence>
<dbReference type="EMBL" id="JAYKXN010000007">
    <property type="protein sequence ID" value="KAK7271703.1"/>
    <property type="molecule type" value="Genomic_DNA"/>
</dbReference>